<dbReference type="Proteomes" id="UP001054821">
    <property type="component" value="Chromosome 6"/>
</dbReference>
<reference evidence="1 2" key="1">
    <citation type="journal article" date="2022" name="G3 (Bethesda)">
        <title>Whole-genome sequence and methylome profiling of the almond [Prunus dulcis (Mill.) D.A. Webb] cultivar 'Nonpareil'.</title>
        <authorList>
            <person name="D'Amico-Willman K.M."/>
            <person name="Ouma W.Z."/>
            <person name="Meulia T."/>
            <person name="Sideli G.M."/>
            <person name="Gradziel T.M."/>
            <person name="Fresnedo-Ramirez J."/>
        </authorList>
    </citation>
    <scope>NUCLEOTIDE SEQUENCE [LARGE SCALE GENOMIC DNA]</scope>
    <source>
        <strain evidence="1">Clone GOH B32 T37-40</strain>
    </source>
</reference>
<evidence type="ECO:0000313" key="1">
    <source>
        <dbReference type="EMBL" id="KAI5323730.1"/>
    </source>
</evidence>
<dbReference type="EMBL" id="JAJFAZ020000006">
    <property type="protein sequence ID" value="KAI5323730.1"/>
    <property type="molecule type" value="Genomic_DNA"/>
</dbReference>
<dbReference type="AlphaFoldDB" id="A0AAD4VES1"/>
<proteinExistence type="predicted"/>
<sequence length="134" mass="15679">MVLDIQVDDYNVFMKYTRGWIQKDVDLHITKQCTFKFSITNRYIDEVTCDVVPLEVCQVILGSPYLWDRDAIHYRRLRKYRLVKDAKEFHINAYKPQATDNLLTANQAKREIAREVRGIISGCAWFAIEESCGA</sequence>
<protein>
    <submittedName>
        <fullName evidence="1">Uncharacterized protein</fullName>
    </submittedName>
</protein>
<organism evidence="1 2">
    <name type="scientific">Prunus dulcis</name>
    <name type="common">Almond</name>
    <name type="synonym">Amygdalus dulcis</name>
    <dbReference type="NCBI Taxonomy" id="3755"/>
    <lineage>
        <taxon>Eukaryota</taxon>
        <taxon>Viridiplantae</taxon>
        <taxon>Streptophyta</taxon>
        <taxon>Embryophyta</taxon>
        <taxon>Tracheophyta</taxon>
        <taxon>Spermatophyta</taxon>
        <taxon>Magnoliopsida</taxon>
        <taxon>eudicotyledons</taxon>
        <taxon>Gunneridae</taxon>
        <taxon>Pentapetalae</taxon>
        <taxon>rosids</taxon>
        <taxon>fabids</taxon>
        <taxon>Rosales</taxon>
        <taxon>Rosaceae</taxon>
        <taxon>Amygdaloideae</taxon>
        <taxon>Amygdaleae</taxon>
        <taxon>Prunus</taxon>
    </lineage>
</organism>
<gene>
    <name evidence="1" type="ORF">L3X38_032802</name>
</gene>
<name>A0AAD4VES1_PRUDU</name>
<accession>A0AAD4VES1</accession>
<keyword evidence="2" id="KW-1185">Reference proteome</keyword>
<evidence type="ECO:0000313" key="2">
    <source>
        <dbReference type="Proteomes" id="UP001054821"/>
    </source>
</evidence>
<comment type="caution">
    <text evidence="1">The sequence shown here is derived from an EMBL/GenBank/DDBJ whole genome shotgun (WGS) entry which is preliminary data.</text>
</comment>